<evidence type="ECO:0000256" key="3">
    <source>
        <dbReference type="ARBA" id="ARBA00022691"/>
    </source>
</evidence>
<proteinExistence type="predicted"/>
<dbReference type="AlphaFoldDB" id="A0A0G0TAV4"/>
<reference evidence="5 6" key="1">
    <citation type="journal article" date="2015" name="Nature">
        <title>rRNA introns, odd ribosomes, and small enigmatic genomes across a large radiation of phyla.</title>
        <authorList>
            <person name="Brown C.T."/>
            <person name="Hug L.A."/>
            <person name="Thomas B.C."/>
            <person name="Sharon I."/>
            <person name="Castelle C.J."/>
            <person name="Singh A."/>
            <person name="Wilkins M.J."/>
            <person name="Williams K.H."/>
            <person name="Banfield J.F."/>
        </authorList>
    </citation>
    <scope>NUCLEOTIDE SEQUENCE [LARGE SCALE GENOMIC DNA]</scope>
</reference>
<dbReference type="PANTHER" id="PTHR18895:SF74">
    <property type="entry name" value="MTRF1L RELEASE FACTOR GLUTAMINE METHYLTRANSFERASE"/>
    <property type="match status" value="1"/>
</dbReference>
<sequence>MQIIDLQKKYQSIPTLNLELLLAAALHQTKEFIYTHPEYPISIIQYLRFRWFIHLYKQGYSIAVITKHKEFYGLDFFVNKNVLIPRPDTELMVAEAIEDIKYQVLSSKETLLIDIGTGSGCIPIAILKTLTNKNINTFATDISRSALRVAKKNAKKHGVKINFLHGNLLEPVLSVIPATSGNPDNSTGYWIPNLIGNDNRVIITANLPYLTEQQFQQSPSIQKEPKIALTAENNGLALYEKLLKQITSLISNIKYPISVFLEIDPSQTETIQKLIKQYLPNAITETKKDLNGLNRLVKIF</sequence>
<dbReference type="Pfam" id="PF17827">
    <property type="entry name" value="PrmC_N"/>
    <property type="match status" value="1"/>
</dbReference>
<dbReference type="Pfam" id="PF06325">
    <property type="entry name" value="PrmA"/>
    <property type="match status" value="1"/>
</dbReference>
<dbReference type="PATRIC" id="fig|1619037.3.peg.138"/>
<keyword evidence="3" id="KW-0949">S-adenosyl-L-methionine</keyword>
<evidence type="ECO:0000256" key="1">
    <source>
        <dbReference type="ARBA" id="ARBA00022603"/>
    </source>
</evidence>
<dbReference type="STRING" id="1619037.UT67_C0004G0011"/>
<evidence type="ECO:0000313" key="6">
    <source>
        <dbReference type="Proteomes" id="UP000034855"/>
    </source>
</evidence>
<evidence type="ECO:0000259" key="4">
    <source>
        <dbReference type="Pfam" id="PF17827"/>
    </source>
</evidence>
<keyword evidence="2 5" id="KW-0808">Transferase</keyword>
<evidence type="ECO:0000256" key="2">
    <source>
        <dbReference type="ARBA" id="ARBA00022679"/>
    </source>
</evidence>
<dbReference type="Gene3D" id="1.10.8.10">
    <property type="entry name" value="DNA helicase RuvA subunit, C-terminal domain"/>
    <property type="match status" value="1"/>
</dbReference>
<dbReference type="Gene3D" id="3.40.50.150">
    <property type="entry name" value="Vaccinia Virus protein VP39"/>
    <property type="match status" value="1"/>
</dbReference>
<name>A0A0G0TAV4_9BACT</name>
<keyword evidence="1 5" id="KW-0489">Methyltransferase</keyword>
<dbReference type="Proteomes" id="UP000034855">
    <property type="component" value="Unassembled WGS sequence"/>
</dbReference>
<feature type="domain" description="Release factor glutamine methyltransferase N-terminal" evidence="4">
    <location>
        <begin position="6"/>
        <end position="66"/>
    </location>
</feature>
<dbReference type="CDD" id="cd02440">
    <property type="entry name" value="AdoMet_MTases"/>
    <property type="match status" value="1"/>
</dbReference>
<comment type="caution">
    <text evidence="5">The sequence shown here is derived from an EMBL/GenBank/DDBJ whole genome shotgun (WGS) entry which is preliminary data.</text>
</comment>
<dbReference type="EMBL" id="LBXR01000004">
    <property type="protein sequence ID" value="KKR35022.1"/>
    <property type="molecule type" value="Genomic_DNA"/>
</dbReference>
<dbReference type="GO" id="GO:0008276">
    <property type="term" value="F:protein methyltransferase activity"/>
    <property type="evidence" value="ECO:0007669"/>
    <property type="project" value="InterPro"/>
</dbReference>
<protein>
    <submittedName>
        <fullName evidence="5">Release factor glutamine methyltransferase</fullName>
    </submittedName>
</protein>
<dbReference type="SUPFAM" id="SSF53335">
    <property type="entry name" value="S-adenosyl-L-methionine-dependent methyltransferases"/>
    <property type="match status" value="1"/>
</dbReference>
<organism evidence="5 6">
    <name type="scientific">Candidatus Magasanikbacteria bacterium GW2011_GWA2_40_10</name>
    <dbReference type="NCBI Taxonomy" id="1619037"/>
    <lineage>
        <taxon>Bacteria</taxon>
        <taxon>Candidatus Magasanikiibacteriota</taxon>
    </lineage>
</organism>
<dbReference type="InterPro" id="IPR050320">
    <property type="entry name" value="N5-glutamine_MTase"/>
</dbReference>
<gene>
    <name evidence="5" type="ORF">UT67_C0004G0011</name>
</gene>
<dbReference type="InterPro" id="IPR029063">
    <property type="entry name" value="SAM-dependent_MTases_sf"/>
</dbReference>
<dbReference type="GO" id="GO:0032259">
    <property type="term" value="P:methylation"/>
    <property type="evidence" value="ECO:0007669"/>
    <property type="project" value="UniProtKB-KW"/>
</dbReference>
<dbReference type="NCBIfam" id="TIGR00536">
    <property type="entry name" value="hemK_fam"/>
    <property type="match status" value="1"/>
</dbReference>
<dbReference type="InterPro" id="IPR004556">
    <property type="entry name" value="HemK-like"/>
</dbReference>
<dbReference type="InterPro" id="IPR040758">
    <property type="entry name" value="PrmC_N"/>
</dbReference>
<evidence type="ECO:0000313" key="5">
    <source>
        <dbReference type="EMBL" id="KKR35022.1"/>
    </source>
</evidence>
<accession>A0A0G0TAV4</accession>
<dbReference type="PANTHER" id="PTHR18895">
    <property type="entry name" value="HEMK METHYLTRANSFERASE"/>
    <property type="match status" value="1"/>
</dbReference>